<dbReference type="InterPro" id="IPR036376">
    <property type="entry name" value="RuBisCO_lsu_C_sf"/>
</dbReference>
<dbReference type="AlphaFoldDB" id="A0A7C5DC56"/>
<dbReference type="GO" id="GO:0000287">
    <property type="term" value="F:magnesium ion binding"/>
    <property type="evidence" value="ECO:0007669"/>
    <property type="project" value="InterPro"/>
</dbReference>
<gene>
    <name evidence="2" type="ORF">ENL01_02845</name>
</gene>
<protein>
    <submittedName>
        <fullName evidence="2">Ribulose 1,5-bisphosphate carboxylase</fullName>
    </submittedName>
</protein>
<comment type="caution">
    <text evidence="2">The sequence shown here is derived from an EMBL/GenBank/DDBJ whole genome shotgun (WGS) entry which is preliminary data.</text>
</comment>
<accession>A0A7C5DC56</accession>
<sequence length="123" mass="13182">RLAGLDAIIMPGFGGRMMTPEEEVIENVRECTKPMGHIKPCLPLPGGSDSALTLQTVYEKVGNVDFGFVPGRGIFGHPIGPKAGAQSIRQAWEAIEQGIPLETYGQSHPELQAMIDQGAKKQA</sequence>
<evidence type="ECO:0000259" key="1">
    <source>
        <dbReference type="Pfam" id="PF00016"/>
    </source>
</evidence>
<dbReference type="Pfam" id="PF00016">
    <property type="entry name" value="RuBisCO_large"/>
    <property type="match status" value="1"/>
</dbReference>
<evidence type="ECO:0000313" key="2">
    <source>
        <dbReference type="EMBL" id="HHE07830.1"/>
    </source>
</evidence>
<dbReference type="EMBL" id="DRSK01000166">
    <property type="protein sequence ID" value="HHE07830.1"/>
    <property type="molecule type" value="Genomic_DNA"/>
</dbReference>
<reference evidence="2" key="1">
    <citation type="journal article" date="2020" name="mSystems">
        <title>Genome- and Community-Level Interaction Insights into Carbon Utilization and Element Cycling Functions of Hydrothermarchaeota in Hydrothermal Sediment.</title>
        <authorList>
            <person name="Zhou Z."/>
            <person name="Liu Y."/>
            <person name="Xu W."/>
            <person name="Pan J."/>
            <person name="Luo Z.H."/>
            <person name="Li M."/>
        </authorList>
    </citation>
    <scope>NUCLEOTIDE SEQUENCE [LARGE SCALE GENOMIC DNA]</scope>
    <source>
        <strain evidence="2">HyVt-628</strain>
    </source>
</reference>
<proteinExistence type="predicted"/>
<dbReference type="Proteomes" id="UP000886059">
    <property type="component" value="Unassembled WGS sequence"/>
</dbReference>
<feature type="non-terminal residue" evidence="2">
    <location>
        <position position="1"/>
    </location>
</feature>
<dbReference type="Gene3D" id="3.20.20.110">
    <property type="entry name" value="Ribulose bisphosphate carboxylase, large subunit, C-terminal domain"/>
    <property type="match status" value="1"/>
</dbReference>
<feature type="domain" description="Ribulose bisphosphate carboxylase large subunit C-terminal" evidence="1">
    <location>
        <begin position="32"/>
        <end position="115"/>
    </location>
</feature>
<dbReference type="SUPFAM" id="SSF51649">
    <property type="entry name" value="RuBisCo, C-terminal domain"/>
    <property type="match status" value="1"/>
</dbReference>
<name>A0A7C5DC56_9CHLB</name>
<dbReference type="InterPro" id="IPR000685">
    <property type="entry name" value="RuBisCO_lsu_C"/>
</dbReference>
<organism evidence="2">
    <name type="scientific">Chlorobaculum parvum</name>
    <dbReference type="NCBI Taxonomy" id="274539"/>
    <lineage>
        <taxon>Bacteria</taxon>
        <taxon>Pseudomonadati</taxon>
        <taxon>Chlorobiota</taxon>
        <taxon>Chlorobiia</taxon>
        <taxon>Chlorobiales</taxon>
        <taxon>Chlorobiaceae</taxon>
        <taxon>Chlorobaculum</taxon>
    </lineage>
</organism>
<dbReference type="GO" id="GO:0016984">
    <property type="term" value="F:ribulose-bisphosphate carboxylase activity"/>
    <property type="evidence" value="ECO:0007669"/>
    <property type="project" value="InterPro"/>
</dbReference>